<sequence>MKQIVILHNKKRIEKIFGKNSIVKIQDALVSSLGELLFIDVEDGKEKKVKKYIFEGLNDSILVIIGNDELFPFHRIKSPVDDGDGIILTDNFFVCEDKELLFPEIEITRIPNSKDENLKSFLNKVEKILSVKSIKIFEKNGITAEIWKKASFEVFSKVKGQGDILISPPFDVSKKYDFENFTGSFYFNLHGSDELPGWYGQRSRISDYKEEYPLALLPKSFRKGIKDSFFFSEACFGGYIYKKKENDSIVLTALKNSFLFCVASTATAYGPLYPPSSEADLLAKLFFENMQKGNRASLSMLNAKKEFIRTNLEKNRYLDEDDKKTLIEFTLYGNPLVEVSYE</sequence>
<reference evidence="1 2" key="1">
    <citation type="journal article" date="2018" name="Nat. Biotechnol.">
        <title>A standardized bacterial taxonomy based on genome phylogeny substantially revises the tree of life.</title>
        <authorList>
            <person name="Parks D.H."/>
            <person name="Chuvochina M."/>
            <person name="Waite D.W."/>
            <person name="Rinke C."/>
            <person name="Skarshewski A."/>
            <person name="Chaumeil P.A."/>
            <person name="Hugenholtz P."/>
        </authorList>
    </citation>
    <scope>NUCLEOTIDE SEQUENCE [LARGE SCALE GENOMIC DNA]</scope>
    <source>
        <strain evidence="1">UBA7921</strain>
    </source>
</reference>
<accession>A0A348MJN9</accession>
<organism evidence="1 2">
    <name type="scientific">candidate division WOR-3 bacterium</name>
    <dbReference type="NCBI Taxonomy" id="2052148"/>
    <lineage>
        <taxon>Bacteria</taxon>
        <taxon>Bacteria division WOR-3</taxon>
    </lineage>
</organism>
<dbReference type="Proteomes" id="UP000262454">
    <property type="component" value="Unassembled WGS sequence"/>
</dbReference>
<gene>
    <name evidence="1" type="ORF">DCG82_02530</name>
</gene>
<evidence type="ECO:0000313" key="1">
    <source>
        <dbReference type="EMBL" id="HAF07265.1"/>
    </source>
</evidence>
<protein>
    <recommendedName>
        <fullName evidence="3">Gingipain domain-containing protein</fullName>
    </recommendedName>
</protein>
<dbReference type="AlphaFoldDB" id="A0A348MJN9"/>
<dbReference type="EMBL" id="DMCX01000015">
    <property type="protein sequence ID" value="HAF07265.1"/>
    <property type="molecule type" value="Genomic_DNA"/>
</dbReference>
<comment type="caution">
    <text evidence="1">The sequence shown here is derived from an EMBL/GenBank/DDBJ whole genome shotgun (WGS) entry which is preliminary data.</text>
</comment>
<evidence type="ECO:0008006" key="3">
    <source>
        <dbReference type="Google" id="ProtNLM"/>
    </source>
</evidence>
<proteinExistence type="predicted"/>
<name>A0A348MJN9_UNCW3</name>
<evidence type="ECO:0000313" key="2">
    <source>
        <dbReference type="Proteomes" id="UP000262454"/>
    </source>
</evidence>